<dbReference type="PANTHER" id="PTHR21662">
    <property type="entry name" value="RECEPTOR PROTEIN-TYROSINE KINASE"/>
    <property type="match status" value="1"/>
</dbReference>
<evidence type="ECO:0000259" key="2">
    <source>
        <dbReference type="Pfam" id="PF01030"/>
    </source>
</evidence>
<reference evidence="3" key="1">
    <citation type="submission" date="2023-07" db="EMBL/GenBank/DDBJ databases">
        <authorList>
            <consortium name="CYATHOMIX"/>
        </authorList>
    </citation>
    <scope>NUCLEOTIDE SEQUENCE</scope>
    <source>
        <strain evidence="3">N/A</strain>
    </source>
</reference>
<accession>A0AA36HCM3</accession>
<sequence>MSQTLHYKIITLMLITVETSSSTSTIHCSFESGESQAFDISNVTAKLSIRRPCSSAKRISLGGETVLTADGLSDSFFEWLLGIDELNMCISIENTNLTYLSIYTKSIIGSCKGPTINIVQNQKLEHIFWEWEKTELAKNLSSKPGSMRIRGNPNLGEQDLEIIHKLNDNLKAGWDLQVKGECSLPRPFKSFKELGTTCPRFYGILTVEPTTAKIEPSQSKIDIEGCIQIEDTKLKDVTFIVTMSNFRPIPGCPQYIRNNKQLCSKNLDYLNTIIGNITISNNLDGCNECLGGKVSESYLRYSVNCKFIFGDLIISNWKKVPPGVENLGTIETIEGSLIITNNAGLNNFDYLMGLKRIGVKNEKSIAIIVENNPDLKRLPMPLLEELKLDKPIRVRLKNNPQLDPKIQRVPVPTTTTTTTTSRSISKELASVTDRFAIVSGPNRTRKVSVLPNKGKPIVIDANGKEKGRKEKPQTSADKESHIKWFFIIGAAVVFILILISVLAIFLLLRVKKSCSVLPPPPYELGSKSREQLVSLSTEILSRSPIVWTIEDLELIWRDTRSAAGGGNTADRGKQIDFLKRHLIPLAANGKLPIKREVEYDKPLQSRVQELLEYDLVIMIAEEPGVNKVVARLPSNVGDLCLYIDGKENISIAYKLLEVTQLSAKSTYYRYEAKNVNKRKVKNLDLISYQWPNERLPMDFIELLRLIVMSSGRKVVCTSNRRKEVFSLLYFFHKIITSGKAAMNVVDAFRLHTQFCNGAPLDRHEMLYVMRILLDWAKCAKCLPDKNKRDHMRWCQIYDQMSLFSKKHGNIINIHPNHLLRLDLPAALENEVEAANKRRKKVLVERKEIVALSDVFRRKTPEELKREMNKKATVDATRSIQISTNVPIEAAMLPISANIPVDVFAHELDAGRTAEI</sequence>
<dbReference type="EMBL" id="CATQJL010000316">
    <property type="protein sequence ID" value="CAJ0607508.1"/>
    <property type="molecule type" value="Genomic_DNA"/>
</dbReference>
<dbReference type="Pfam" id="PF01030">
    <property type="entry name" value="Recep_L_domain"/>
    <property type="match status" value="1"/>
</dbReference>
<dbReference type="Proteomes" id="UP001176961">
    <property type="component" value="Unassembled WGS sequence"/>
</dbReference>
<proteinExistence type="predicted"/>
<dbReference type="PANTHER" id="PTHR21662:SF5">
    <property type="entry name" value="RECEPTOR L-DOMAIN DOMAIN-CONTAINING PROTEIN"/>
    <property type="match status" value="1"/>
</dbReference>
<dbReference type="AlphaFoldDB" id="A0AA36HCM3"/>
<keyword evidence="1" id="KW-0812">Transmembrane</keyword>
<keyword evidence="1" id="KW-0472">Membrane</keyword>
<protein>
    <recommendedName>
        <fullName evidence="2">Receptor L-domain domain-containing protein</fullName>
    </recommendedName>
</protein>
<evidence type="ECO:0000313" key="3">
    <source>
        <dbReference type="EMBL" id="CAJ0607508.1"/>
    </source>
</evidence>
<gene>
    <name evidence="3" type="ORF">CYNAS_LOCUS19491</name>
</gene>
<feature type="domain" description="Receptor L-domain" evidence="2">
    <location>
        <begin position="304"/>
        <end position="402"/>
    </location>
</feature>
<dbReference type="Gene3D" id="3.80.20.20">
    <property type="entry name" value="Receptor L-domain"/>
    <property type="match status" value="1"/>
</dbReference>
<organism evidence="3 4">
    <name type="scientific">Cylicocyclus nassatus</name>
    <name type="common">Nematode worm</name>
    <dbReference type="NCBI Taxonomy" id="53992"/>
    <lineage>
        <taxon>Eukaryota</taxon>
        <taxon>Metazoa</taxon>
        <taxon>Ecdysozoa</taxon>
        <taxon>Nematoda</taxon>
        <taxon>Chromadorea</taxon>
        <taxon>Rhabditida</taxon>
        <taxon>Rhabditina</taxon>
        <taxon>Rhabditomorpha</taxon>
        <taxon>Strongyloidea</taxon>
        <taxon>Strongylidae</taxon>
        <taxon>Cylicocyclus</taxon>
    </lineage>
</organism>
<evidence type="ECO:0000256" key="1">
    <source>
        <dbReference type="SAM" id="Phobius"/>
    </source>
</evidence>
<evidence type="ECO:0000313" key="4">
    <source>
        <dbReference type="Proteomes" id="UP001176961"/>
    </source>
</evidence>
<dbReference type="InterPro" id="IPR053079">
    <property type="entry name" value="SPS2_domain"/>
</dbReference>
<name>A0AA36HCM3_CYLNA</name>
<dbReference type="InterPro" id="IPR000494">
    <property type="entry name" value="Rcpt_L-dom"/>
</dbReference>
<comment type="caution">
    <text evidence="3">The sequence shown here is derived from an EMBL/GenBank/DDBJ whole genome shotgun (WGS) entry which is preliminary data.</text>
</comment>
<keyword evidence="4" id="KW-1185">Reference proteome</keyword>
<dbReference type="InterPro" id="IPR036941">
    <property type="entry name" value="Rcpt_L-dom_sf"/>
</dbReference>
<feature type="transmembrane region" description="Helical" evidence="1">
    <location>
        <begin position="484"/>
        <end position="508"/>
    </location>
</feature>
<keyword evidence="1" id="KW-1133">Transmembrane helix</keyword>
<dbReference type="SUPFAM" id="SSF52058">
    <property type="entry name" value="L domain-like"/>
    <property type="match status" value="1"/>
</dbReference>